<dbReference type="Gene3D" id="1.10.630.10">
    <property type="entry name" value="Cytochrome P450"/>
    <property type="match status" value="1"/>
</dbReference>
<organism evidence="1 2">
    <name type="scientific">Antrodiella citrinella</name>
    <dbReference type="NCBI Taxonomy" id="2447956"/>
    <lineage>
        <taxon>Eukaryota</taxon>
        <taxon>Fungi</taxon>
        <taxon>Dikarya</taxon>
        <taxon>Basidiomycota</taxon>
        <taxon>Agaricomycotina</taxon>
        <taxon>Agaricomycetes</taxon>
        <taxon>Polyporales</taxon>
        <taxon>Steccherinaceae</taxon>
        <taxon>Antrodiella</taxon>
    </lineage>
</organism>
<dbReference type="InterPro" id="IPR036396">
    <property type="entry name" value="Cyt_P450_sf"/>
</dbReference>
<dbReference type="Pfam" id="PF00067">
    <property type="entry name" value="p450"/>
    <property type="match status" value="1"/>
</dbReference>
<sequence length="141" mass="15953">IVTVPISALNRGEEEWGVRAGVFEPERWLEGDADRHIRQAGNAEKRKLGESIHGLWGNMLTFLNGNPVNGNRACIGWRFAVSEIKVFLGVLVRDLEFTLVEGLVVEKKINVVTRPWIQSEPHLGNQMPLRIRYVPPEEDDS</sequence>
<keyword evidence="2" id="KW-1185">Reference proteome</keyword>
<evidence type="ECO:0000313" key="1">
    <source>
        <dbReference type="EMBL" id="THH12900.1"/>
    </source>
</evidence>
<dbReference type="AlphaFoldDB" id="A0A4S4LRX0"/>
<feature type="non-terminal residue" evidence="1">
    <location>
        <position position="1"/>
    </location>
</feature>
<name>A0A4S4LRX0_9APHY</name>
<gene>
    <name evidence="1" type="ORF">EUX98_g9779</name>
</gene>
<comment type="caution">
    <text evidence="1">The sequence shown here is derived from an EMBL/GenBank/DDBJ whole genome shotgun (WGS) entry which is preliminary data.</text>
</comment>
<dbReference type="OrthoDB" id="1470350at2759"/>
<dbReference type="Proteomes" id="UP000308730">
    <property type="component" value="Unassembled WGS sequence"/>
</dbReference>
<dbReference type="GO" id="GO:0020037">
    <property type="term" value="F:heme binding"/>
    <property type="evidence" value="ECO:0007669"/>
    <property type="project" value="InterPro"/>
</dbReference>
<evidence type="ECO:0000313" key="2">
    <source>
        <dbReference type="Proteomes" id="UP000308730"/>
    </source>
</evidence>
<dbReference type="GO" id="GO:0005506">
    <property type="term" value="F:iron ion binding"/>
    <property type="evidence" value="ECO:0007669"/>
    <property type="project" value="InterPro"/>
</dbReference>
<evidence type="ECO:0008006" key="3">
    <source>
        <dbReference type="Google" id="ProtNLM"/>
    </source>
</evidence>
<accession>A0A4S4LRX0</accession>
<reference evidence="1 2" key="1">
    <citation type="submission" date="2019-02" db="EMBL/GenBank/DDBJ databases">
        <title>Genome sequencing of the rare red list fungi Antrodiella citrinella (Flaviporus citrinellus).</title>
        <authorList>
            <person name="Buettner E."/>
            <person name="Kellner H."/>
        </authorList>
    </citation>
    <scope>NUCLEOTIDE SEQUENCE [LARGE SCALE GENOMIC DNA]</scope>
    <source>
        <strain evidence="1 2">DSM 108506</strain>
    </source>
</reference>
<proteinExistence type="predicted"/>
<dbReference type="InterPro" id="IPR001128">
    <property type="entry name" value="Cyt_P450"/>
</dbReference>
<dbReference type="GO" id="GO:0016705">
    <property type="term" value="F:oxidoreductase activity, acting on paired donors, with incorporation or reduction of molecular oxygen"/>
    <property type="evidence" value="ECO:0007669"/>
    <property type="project" value="InterPro"/>
</dbReference>
<dbReference type="EMBL" id="SGPM01001151">
    <property type="protein sequence ID" value="THH12900.1"/>
    <property type="molecule type" value="Genomic_DNA"/>
</dbReference>
<dbReference type="SUPFAM" id="SSF48264">
    <property type="entry name" value="Cytochrome P450"/>
    <property type="match status" value="1"/>
</dbReference>
<protein>
    <recommendedName>
        <fullName evidence="3">Cytochrome P450</fullName>
    </recommendedName>
</protein>
<dbReference type="GO" id="GO:0004497">
    <property type="term" value="F:monooxygenase activity"/>
    <property type="evidence" value="ECO:0007669"/>
    <property type="project" value="InterPro"/>
</dbReference>